<dbReference type="InterPro" id="IPR011993">
    <property type="entry name" value="PH-like_dom_sf"/>
</dbReference>
<accession>A0AA85J4K0</accession>
<keyword evidence="3" id="KW-1185">Reference proteome</keyword>
<dbReference type="SUPFAM" id="SSF47031">
    <property type="entry name" value="Second domain of FERM"/>
    <property type="match status" value="1"/>
</dbReference>
<dbReference type="InterPro" id="IPR035963">
    <property type="entry name" value="FERM_2"/>
</dbReference>
<dbReference type="InterPro" id="IPR037843">
    <property type="entry name" value="Kindlin/fermitin"/>
</dbReference>
<dbReference type="InterPro" id="IPR014352">
    <property type="entry name" value="FERM/acyl-CoA-bd_prot_sf"/>
</dbReference>
<dbReference type="InterPro" id="IPR019748">
    <property type="entry name" value="FERM_central"/>
</dbReference>
<dbReference type="GO" id="GO:0030055">
    <property type="term" value="C:cell-substrate junction"/>
    <property type="evidence" value="ECO:0007669"/>
    <property type="project" value="TreeGrafter"/>
</dbReference>
<feature type="compositionally biased region" description="Low complexity" evidence="1">
    <location>
        <begin position="234"/>
        <end position="243"/>
    </location>
</feature>
<sequence length="617" mass="69600">MLADGEYVDGSWLLSVHIDDLNIDRQIRVHGEWSIGELLVQLTEGLTCPLPKTLGPNEISLRSSSVRIGWGDYGLWWPARSKWLLRSQSSLNQYGLQADAKLRFLSIYGSLHVQLPDLQIREFVDVNYAEPVFRVTLSLCRYLIIRHPEELSLAHPIQQNDFKHSRFAPGFIDRRYHTISSIGRHATFHRSATINTTHSQYKTLCRESLFRMNGVNNTNEADRQDRANSEGASRKSSSSSRQSAHLFGPQESVINGIDARGYLSKLDNLNSPPISRPASPTHLQNGDHQNKPTSNSNVGNANTNANNNVSKEEAKKPPTLLLRYKYGTFYDLNIKYDAIRINQLYEQAKWSIISEILEVTNEEACLFAALQAQAELATEQEALLNDENLSHSQEMNGNTTAIANTTANGTNQLLDNLLEKSIAENCKTNMKKITSTMVIHNRDISPLGRYLHTGRHIKTLSRPMSAVELDSEIDAMLEELSMNCLENTDGCLPSDGIKTQHRSRPRQRSPRPLSLLDNMDGGSDLLQDTNDSDPGLPELNTYVKICKPRKFGLKVYRRYFMAVKRTELFVYKNKDDYKSESDAAEVIYLPGCEIQPDLCVSSEKSEITAYSSRSKFT</sequence>
<dbReference type="GO" id="GO:0007229">
    <property type="term" value="P:integrin-mediated signaling pathway"/>
    <property type="evidence" value="ECO:0007669"/>
    <property type="project" value="InterPro"/>
</dbReference>
<dbReference type="SMART" id="SM00295">
    <property type="entry name" value="B41"/>
    <property type="match status" value="1"/>
</dbReference>
<dbReference type="Pfam" id="PF00373">
    <property type="entry name" value="FERM_M"/>
    <property type="match status" value="1"/>
</dbReference>
<dbReference type="GO" id="GO:0007160">
    <property type="term" value="P:cell-matrix adhesion"/>
    <property type="evidence" value="ECO:0007669"/>
    <property type="project" value="TreeGrafter"/>
</dbReference>
<feature type="region of interest" description="Disordered" evidence="1">
    <location>
        <begin position="215"/>
        <end position="250"/>
    </location>
</feature>
<evidence type="ECO:0000256" key="1">
    <source>
        <dbReference type="SAM" id="MobiDB-lite"/>
    </source>
</evidence>
<evidence type="ECO:0000313" key="4">
    <source>
        <dbReference type="WBParaSite" id="TREG1_130100.1"/>
    </source>
</evidence>
<evidence type="ECO:0000313" key="3">
    <source>
        <dbReference type="Proteomes" id="UP000050795"/>
    </source>
</evidence>
<dbReference type="Gene3D" id="1.20.80.10">
    <property type="match status" value="1"/>
</dbReference>
<feature type="region of interest" description="Disordered" evidence="1">
    <location>
        <begin position="494"/>
        <end position="533"/>
    </location>
</feature>
<organism evidence="3 4">
    <name type="scientific">Trichobilharzia regenti</name>
    <name type="common">Nasal bird schistosome</name>
    <dbReference type="NCBI Taxonomy" id="157069"/>
    <lineage>
        <taxon>Eukaryota</taxon>
        <taxon>Metazoa</taxon>
        <taxon>Spiralia</taxon>
        <taxon>Lophotrochozoa</taxon>
        <taxon>Platyhelminthes</taxon>
        <taxon>Trematoda</taxon>
        <taxon>Digenea</taxon>
        <taxon>Strigeidida</taxon>
        <taxon>Schistosomatoidea</taxon>
        <taxon>Schistosomatidae</taxon>
        <taxon>Trichobilharzia</taxon>
    </lineage>
</organism>
<dbReference type="InterPro" id="IPR040790">
    <property type="entry name" value="Kindlin_2_N"/>
</dbReference>
<dbReference type="AlphaFoldDB" id="A0AA85J4K0"/>
<reference evidence="4" key="2">
    <citation type="submission" date="2023-11" db="UniProtKB">
        <authorList>
            <consortium name="WormBaseParasite"/>
        </authorList>
    </citation>
    <scope>IDENTIFICATION</scope>
</reference>
<evidence type="ECO:0000259" key="2">
    <source>
        <dbReference type="SMART" id="SM00295"/>
    </source>
</evidence>
<dbReference type="PANTHER" id="PTHR16160">
    <property type="entry name" value="FERMITIN 2-RELATED"/>
    <property type="match status" value="1"/>
</dbReference>
<dbReference type="Gene3D" id="2.30.29.30">
    <property type="entry name" value="Pleckstrin-homology domain (PH domain)/Phosphotyrosine-binding domain (PTB)"/>
    <property type="match status" value="1"/>
</dbReference>
<protein>
    <recommendedName>
        <fullName evidence="2">Band 4.1 domain-containing protein</fullName>
    </recommendedName>
</protein>
<dbReference type="PANTHER" id="PTHR16160:SF13">
    <property type="entry name" value="FERMITIN 2-RELATED"/>
    <property type="match status" value="1"/>
</dbReference>
<dbReference type="WBParaSite" id="TREG1_130100.1">
    <property type="protein sequence ID" value="TREG1_130100.1"/>
    <property type="gene ID" value="TREG1_130100"/>
</dbReference>
<dbReference type="Proteomes" id="UP000050795">
    <property type="component" value="Unassembled WGS sequence"/>
</dbReference>
<dbReference type="GO" id="GO:0005178">
    <property type="term" value="F:integrin binding"/>
    <property type="evidence" value="ECO:0007669"/>
    <property type="project" value="TreeGrafter"/>
</dbReference>
<name>A0AA85J4K0_TRIRE</name>
<feature type="compositionally biased region" description="Basic residues" evidence="1">
    <location>
        <begin position="499"/>
        <end position="509"/>
    </location>
</feature>
<feature type="domain" description="Band 4.1" evidence="2">
    <location>
        <begin position="105"/>
        <end position="452"/>
    </location>
</feature>
<dbReference type="InterPro" id="IPR019749">
    <property type="entry name" value="Band_41_domain"/>
</dbReference>
<feature type="region of interest" description="Disordered" evidence="1">
    <location>
        <begin position="268"/>
        <end position="314"/>
    </location>
</feature>
<dbReference type="Gene3D" id="3.10.20.90">
    <property type="entry name" value="Phosphatidylinositol 3-kinase Catalytic Subunit, Chain A, domain 1"/>
    <property type="match status" value="1"/>
</dbReference>
<proteinExistence type="predicted"/>
<dbReference type="Pfam" id="PF18124">
    <property type="entry name" value="Kindlin_2_N"/>
    <property type="match status" value="1"/>
</dbReference>
<feature type="compositionally biased region" description="Low complexity" evidence="1">
    <location>
        <begin position="293"/>
        <end position="309"/>
    </location>
</feature>
<reference evidence="3" key="1">
    <citation type="submission" date="2022-06" db="EMBL/GenBank/DDBJ databases">
        <authorList>
            <person name="Berger JAMES D."/>
            <person name="Berger JAMES D."/>
        </authorList>
    </citation>
    <scope>NUCLEOTIDE SEQUENCE [LARGE SCALE GENOMIC DNA]</scope>
</reference>